<protein>
    <submittedName>
        <fullName evidence="2">FMN-binding protein</fullName>
    </submittedName>
</protein>
<dbReference type="InterPro" id="IPR007329">
    <property type="entry name" value="FMN-bd"/>
</dbReference>
<evidence type="ECO:0000313" key="3">
    <source>
        <dbReference type="Proteomes" id="UP000263486"/>
    </source>
</evidence>
<name>A0ABX9KGR1_9FUSO</name>
<gene>
    <name evidence="2" type="ORF">DYH56_09335</name>
</gene>
<feature type="domain" description="FMN-binding" evidence="1">
    <location>
        <begin position="34"/>
        <end position="133"/>
    </location>
</feature>
<dbReference type="Proteomes" id="UP000263486">
    <property type="component" value="Unassembled WGS sequence"/>
</dbReference>
<keyword evidence="3" id="KW-1185">Reference proteome</keyword>
<dbReference type="SMART" id="SM00900">
    <property type="entry name" value="FMN_bind"/>
    <property type="match status" value="1"/>
</dbReference>
<dbReference type="Gene3D" id="3.90.1010.20">
    <property type="match status" value="1"/>
</dbReference>
<dbReference type="Pfam" id="PF04205">
    <property type="entry name" value="FMN_bind"/>
    <property type="match status" value="1"/>
</dbReference>
<sequence>MKKIILYLVMGTTILGAQLVDGYYSVQGEKYHYGWLSTASITVEDGEIVEITTNKVNKEGDLVTEDAEYNKKMLAKSGVTFKEFSVEGPKNLMAVLKGNRDTAFHLPEIDIVAGATSSSKKFKKMMEFLVEKAESGEAGKYRMKL</sequence>
<dbReference type="EMBL" id="QUAJ01000015">
    <property type="protein sequence ID" value="REI40858.1"/>
    <property type="molecule type" value="Genomic_DNA"/>
</dbReference>
<proteinExistence type="predicted"/>
<accession>A0ABX9KGR1</accession>
<organism evidence="2 3">
    <name type="scientific">Psychrilyobacter piezotolerans</name>
    <dbReference type="NCBI Taxonomy" id="2293438"/>
    <lineage>
        <taxon>Bacteria</taxon>
        <taxon>Fusobacteriati</taxon>
        <taxon>Fusobacteriota</taxon>
        <taxon>Fusobacteriia</taxon>
        <taxon>Fusobacteriales</taxon>
        <taxon>Fusobacteriaceae</taxon>
        <taxon>Psychrilyobacter</taxon>
    </lineage>
</organism>
<reference evidence="2 3" key="1">
    <citation type="submission" date="2018-08" db="EMBL/GenBank/DDBJ databases">
        <title>Draft genome sequence of Psychrilyobacter sp. strain SD5 isolated from Black Sea water.</title>
        <authorList>
            <person name="Yadav S."/>
            <person name="Villanueva L."/>
            <person name="Damste J.S.S."/>
        </authorList>
    </citation>
    <scope>NUCLEOTIDE SEQUENCE [LARGE SCALE GENOMIC DNA]</scope>
    <source>
        <strain evidence="2 3">SD5</strain>
    </source>
</reference>
<evidence type="ECO:0000259" key="1">
    <source>
        <dbReference type="SMART" id="SM00900"/>
    </source>
</evidence>
<evidence type="ECO:0000313" key="2">
    <source>
        <dbReference type="EMBL" id="REI40858.1"/>
    </source>
</evidence>
<dbReference type="RefSeq" id="WP_114642597.1">
    <property type="nucleotide sequence ID" value="NZ_JAACIO010000016.1"/>
</dbReference>
<comment type="caution">
    <text evidence="2">The sequence shown here is derived from an EMBL/GenBank/DDBJ whole genome shotgun (WGS) entry which is preliminary data.</text>
</comment>